<organism evidence="2 3">
    <name type="scientific">Intestinimonas massiliensis</name>
    <name type="common">ex Afouda et al. 2020</name>
    <dbReference type="NCBI Taxonomy" id="1673721"/>
    <lineage>
        <taxon>Bacteria</taxon>
        <taxon>Bacillati</taxon>
        <taxon>Bacillota</taxon>
        <taxon>Clostridia</taxon>
        <taxon>Eubacteriales</taxon>
        <taxon>Intestinimonas</taxon>
    </lineage>
</organism>
<evidence type="ECO:0000256" key="1">
    <source>
        <dbReference type="SAM" id="Phobius"/>
    </source>
</evidence>
<reference evidence="2" key="1">
    <citation type="submission" date="2022-06" db="EMBL/GenBank/DDBJ databases">
        <title>Isolation of gut microbiota from human fecal samples.</title>
        <authorList>
            <person name="Pamer E.G."/>
            <person name="Barat B."/>
            <person name="Waligurski E."/>
            <person name="Medina S."/>
            <person name="Paddock L."/>
            <person name="Mostad J."/>
        </authorList>
    </citation>
    <scope>NUCLEOTIDE SEQUENCE</scope>
    <source>
        <strain evidence="2">DFI.9.91</strain>
    </source>
</reference>
<gene>
    <name evidence="2" type="ORF">NE579_06345</name>
</gene>
<feature type="transmembrane region" description="Helical" evidence="1">
    <location>
        <begin position="46"/>
        <end position="66"/>
    </location>
</feature>
<evidence type="ECO:0008006" key="4">
    <source>
        <dbReference type="Google" id="ProtNLM"/>
    </source>
</evidence>
<dbReference type="EMBL" id="JANFYS010000010">
    <property type="protein sequence ID" value="MCQ4770084.1"/>
    <property type="molecule type" value="Genomic_DNA"/>
</dbReference>
<keyword evidence="1" id="KW-1133">Transmembrane helix</keyword>
<dbReference type="RefSeq" id="WP_256303619.1">
    <property type="nucleotide sequence ID" value="NZ_JANFYS010000010.1"/>
</dbReference>
<comment type="caution">
    <text evidence="2">The sequence shown here is derived from an EMBL/GenBank/DDBJ whole genome shotgun (WGS) entry which is preliminary data.</text>
</comment>
<keyword evidence="1" id="KW-0472">Membrane</keyword>
<feature type="transmembrane region" description="Helical" evidence="1">
    <location>
        <begin position="12"/>
        <end position="34"/>
    </location>
</feature>
<keyword evidence="1" id="KW-0812">Transmembrane</keyword>
<feature type="transmembrane region" description="Helical" evidence="1">
    <location>
        <begin position="144"/>
        <end position="163"/>
    </location>
</feature>
<sequence>MRALWKCCKWEFLQSELAGPGGILVLIFGLAYGWNAARSWNGNGVPVILSALLVFCTVLAVCRAMQWPYSGAFALERTSGRAAWQSIGGRVLCWALVLAAAAGIQQVFFRRCMDQIATIWPKLFADGADRVTRLAHWIGWRGFLSIWVMSLGVYILALTIALTAKSGVNWHRASLARAVGNAAAVTGMGWCIWWIFPLPLPLVGAGAVLIGLPLCCWLLEKKAE</sequence>
<proteinExistence type="predicted"/>
<dbReference type="Proteomes" id="UP001204562">
    <property type="component" value="Unassembled WGS sequence"/>
</dbReference>
<protein>
    <recommendedName>
        <fullName evidence="4">ABC transporter permease</fullName>
    </recommendedName>
</protein>
<feature type="transmembrane region" description="Helical" evidence="1">
    <location>
        <begin position="202"/>
        <end position="219"/>
    </location>
</feature>
<name>A0AAW5JQC0_9FIRM</name>
<feature type="transmembrane region" description="Helical" evidence="1">
    <location>
        <begin position="175"/>
        <end position="196"/>
    </location>
</feature>
<dbReference type="AlphaFoldDB" id="A0AAW5JQC0"/>
<evidence type="ECO:0000313" key="2">
    <source>
        <dbReference type="EMBL" id="MCQ4770084.1"/>
    </source>
</evidence>
<accession>A0AAW5JQC0</accession>
<evidence type="ECO:0000313" key="3">
    <source>
        <dbReference type="Proteomes" id="UP001204562"/>
    </source>
</evidence>
<feature type="transmembrane region" description="Helical" evidence="1">
    <location>
        <begin position="87"/>
        <end position="108"/>
    </location>
</feature>